<comment type="caution">
    <text evidence="1">The sequence shown here is derived from an EMBL/GenBank/DDBJ whole genome shotgun (WGS) entry which is preliminary data.</text>
</comment>
<feature type="non-terminal residue" evidence="1">
    <location>
        <position position="1"/>
    </location>
</feature>
<name>A0A9N9IHQ3_9GLOM</name>
<sequence>MKIEILLQRNNLFVQIENADFKKFYKDYLQKKWTIMLNKWCNELIEQQNLKQETKIFSKTKEIHNFLIATFCKDDLLKEVEINDLLKKLQTNDDIFDEISIEAIELLHLLSGIQFIDKILKTDAIADDIKVEEVWKQALKACWKQSIPLYKEGEGFLNQLFYNDELNTN</sequence>
<dbReference type="EMBL" id="CAJVPZ010030766">
    <property type="protein sequence ID" value="CAG8737584.1"/>
    <property type="molecule type" value="Genomic_DNA"/>
</dbReference>
<dbReference type="AlphaFoldDB" id="A0A9N9IHQ3"/>
<reference evidence="1" key="1">
    <citation type="submission" date="2021-06" db="EMBL/GenBank/DDBJ databases">
        <authorList>
            <person name="Kallberg Y."/>
            <person name="Tangrot J."/>
            <person name="Rosling A."/>
        </authorList>
    </citation>
    <scope>NUCLEOTIDE SEQUENCE</scope>
    <source>
        <strain evidence="1">IN212</strain>
    </source>
</reference>
<proteinExistence type="predicted"/>
<accession>A0A9N9IHQ3</accession>
<protein>
    <submittedName>
        <fullName evidence="1">1077_t:CDS:1</fullName>
    </submittedName>
</protein>
<dbReference type="OrthoDB" id="10509964at2759"/>
<gene>
    <name evidence="1" type="ORF">RFULGI_LOCUS12606</name>
</gene>
<evidence type="ECO:0000313" key="2">
    <source>
        <dbReference type="Proteomes" id="UP000789396"/>
    </source>
</evidence>
<keyword evidence="2" id="KW-1185">Reference proteome</keyword>
<feature type="non-terminal residue" evidence="1">
    <location>
        <position position="169"/>
    </location>
</feature>
<evidence type="ECO:0000313" key="1">
    <source>
        <dbReference type="EMBL" id="CAG8737584.1"/>
    </source>
</evidence>
<organism evidence="1 2">
    <name type="scientific">Racocetra fulgida</name>
    <dbReference type="NCBI Taxonomy" id="60492"/>
    <lineage>
        <taxon>Eukaryota</taxon>
        <taxon>Fungi</taxon>
        <taxon>Fungi incertae sedis</taxon>
        <taxon>Mucoromycota</taxon>
        <taxon>Glomeromycotina</taxon>
        <taxon>Glomeromycetes</taxon>
        <taxon>Diversisporales</taxon>
        <taxon>Gigasporaceae</taxon>
        <taxon>Racocetra</taxon>
    </lineage>
</organism>
<dbReference type="Proteomes" id="UP000789396">
    <property type="component" value="Unassembled WGS sequence"/>
</dbReference>